<evidence type="ECO:0000313" key="2">
    <source>
        <dbReference type="Proteomes" id="UP000822688"/>
    </source>
</evidence>
<dbReference type="EMBL" id="CM026426">
    <property type="protein sequence ID" value="KAG0574016.1"/>
    <property type="molecule type" value="Genomic_DNA"/>
</dbReference>
<organism evidence="1 2">
    <name type="scientific">Ceratodon purpureus</name>
    <name type="common">Fire moss</name>
    <name type="synonym">Dicranum purpureum</name>
    <dbReference type="NCBI Taxonomy" id="3225"/>
    <lineage>
        <taxon>Eukaryota</taxon>
        <taxon>Viridiplantae</taxon>
        <taxon>Streptophyta</taxon>
        <taxon>Embryophyta</taxon>
        <taxon>Bryophyta</taxon>
        <taxon>Bryophytina</taxon>
        <taxon>Bryopsida</taxon>
        <taxon>Dicranidae</taxon>
        <taxon>Pseudoditrichales</taxon>
        <taxon>Ditrichaceae</taxon>
        <taxon>Ceratodon</taxon>
    </lineage>
</organism>
<gene>
    <name evidence="1" type="ORF">KC19_VG228200</name>
</gene>
<reference evidence="1" key="1">
    <citation type="submission" date="2020-06" db="EMBL/GenBank/DDBJ databases">
        <title>WGS assembly of Ceratodon purpureus strain R40.</title>
        <authorList>
            <person name="Carey S.B."/>
            <person name="Jenkins J."/>
            <person name="Shu S."/>
            <person name="Lovell J.T."/>
            <person name="Sreedasyam A."/>
            <person name="Maumus F."/>
            <person name="Tiley G.P."/>
            <person name="Fernandez-Pozo N."/>
            <person name="Barry K."/>
            <person name="Chen C."/>
            <person name="Wang M."/>
            <person name="Lipzen A."/>
            <person name="Daum C."/>
            <person name="Saski C.A."/>
            <person name="Payton A.C."/>
            <person name="Mcbreen J.C."/>
            <person name="Conrad R.E."/>
            <person name="Kollar L.M."/>
            <person name="Olsson S."/>
            <person name="Huttunen S."/>
            <person name="Landis J.B."/>
            <person name="Wickett N.J."/>
            <person name="Johnson M.G."/>
            <person name="Rensing S.A."/>
            <person name="Grimwood J."/>
            <person name="Schmutz J."/>
            <person name="Mcdaniel S.F."/>
        </authorList>
    </citation>
    <scope>NUCLEOTIDE SEQUENCE</scope>
    <source>
        <strain evidence="1">R40</strain>
    </source>
</reference>
<name>A0A8T0HT47_CERPU</name>
<evidence type="ECO:0000313" key="1">
    <source>
        <dbReference type="EMBL" id="KAG0574016.1"/>
    </source>
</evidence>
<keyword evidence="2" id="KW-1185">Reference proteome</keyword>
<accession>A0A8T0HT47</accession>
<dbReference type="AlphaFoldDB" id="A0A8T0HT47"/>
<sequence>MPALENSTMLGEFHAELPNLETCIAQQDCSSDTNRRTEYECKYLVNSVSAIDNNIFRAFSICIKLMSTVVLMHALCFSLEIPEPEVATNLSSAIFSICLHTIVAGRD</sequence>
<dbReference type="Proteomes" id="UP000822688">
    <property type="component" value="Chromosome V"/>
</dbReference>
<protein>
    <submittedName>
        <fullName evidence="1">Uncharacterized protein</fullName>
    </submittedName>
</protein>
<proteinExistence type="predicted"/>
<comment type="caution">
    <text evidence="1">The sequence shown here is derived from an EMBL/GenBank/DDBJ whole genome shotgun (WGS) entry which is preliminary data.</text>
</comment>